<dbReference type="AlphaFoldDB" id="A0A4U5M2L2"/>
<comment type="subcellular location">
    <subcellularLocation>
        <location evidence="1">Membrane</location>
    </subcellularLocation>
</comment>
<keyword evidence="7" id="KW-1185">Reference proteome</keyword>
<reference evidence="6 7" key="1">
    <citation type="journal article" date="2015" name="Genome Biol.">
        <title>Comparative genomics of Steinernema reveals deeply conserved gene regulatory networks.</title>
        <authorList>
            <person name="Dillman A.R."/>
            <person name="Macchietto M."/>
            <person name="Porter C.F."/>
            <person name="Rogers A."/>
            <person name="Williams B."/>
            <person name="Antoshechkin I."/>
            <person name="Lee M.M."/>
            <person name="Goodwin Z."/>
            <person name="Lu X."/>
            <person name="Lewis E.E."/>
            <person name="Goodrich-Blair H."/>
            <person name="Stock S.P."/>
            <person name="Adams B.J."/>
            <person name="Sternberg P.W."/>
            <person name="Mortazavi A."/>
        </authorList>
    </citation>
    <scope>NUCLEOTIDE SEQUENCE [LARGE SCALE GENOMIC DNA]</scope>
    <source>
        <strain evidence="6 7">ALL</strain>
    </source>
</reference>
<dbReference type="Gene3D" id="1.20.1250.20">
    <property type="entry name" value="MFS general substrate transporter like domains"/>
    <property type="match status" value="1"/>
</dbReference>
<dbReference type="PANTHER" id="PTHR23503">
    <property type="entry name" value="SOLUTE CARRIER FAMILY 2"/>
    <property type="match status" value="1"/>
</dbReference>
<evidence type="ECO:0000256" key="5">
    <source>
        <dbReference type="SAM" id="Phobius"/>
    </source>
</evidence>
<dbReference type="Proteomes" id="UP000298663">
    <property type="component" value="Unassembled WGS sequence"/>
</dbReference>
<dbReference type="EMBL" id="AZBU02000010">
    <property type="protein sequence ID" value="TKR62583.1"/>
    <property type="molecule type" value="Genomic_DNA"/>
</dbReference>
<keyword evidence="3 5" id="KW-1133">Transmembrane helix</keyword>
<dbReference type="InterPro" id="IPR036259">
    <property type="entry name" value="MFS_trans_sf"/>
</dbReference>
<dbReference type="GO" id="GO:0015149">
    <property type="term" value="F:hexose transmembrane transporter activity"/>
    <property type="evidence" value="ECO:0007669"/>
    <property type="project" value="TreeGrafter"/>
</dbReference>
<evidence type="ECO:0008006" key="8">
    <source>
        <dbReference type="Google" id="ProtNLM"/>
    </source>
</evidence>
<evidence type="ECO:0000313" key="7">
    <source>
        <dbReference type="Proteomes" id="UP000298663"/>
    </source>
</evidence>
<dbReference type="GO" id="GO:0016020">
    <property type="term" value="C:membrane"/>
    <property type="evidence" value="ECO:0007669"/>
    <property type="project" value="UniProtKB-SubCell"/>
</dbReference>
<name>A0A4U5M2L2_STECR</name>
<evidence type="ECO:0000256" key="1">
    <source>
        <dbReference type="ARBA" id="ARBA00004370"/>
    </source>
</evidence>
<dbReference type="Pfam" id="PF00083">
    <property type="entry name" value="Sugar_tr"/>
    <property type="match status" value="1"/>
</dbReference>
<dbReference type="InterPro" id="IPR005828">
    <property type="entry name" value="MFS_sugar_transport-like"/>
</dbReference>
<reference evidence="6 7" key="2">
    <citation type="journal article" date="2019" name="G3 (Bethesda)">
        <title>Hybrid Assembly of the Genome of the Entomopathogenic Nematode Steinernema carpocapsae Identifies the X-Chromosome.</title>
        <authorList>
            <person name="Serra L."/>
            <person name="Macchietto M."/>
            <person name="Macias-Munoz A."/>
            <person name="McGill C.J."/>
            <person name="Rodriguez I.M."/>
            <person name="Rodriguez B."/>
            <person name="Murad R."/>
            <person name="Mortazavi A."/>
        </authorList>
    </citation>
    <scope>NUCLEOTIDE SEQUENCE [LARGE SCALE GENOMIC DNA]</scope>
    <source>
        <strain evidence="6 7">ALL</strain>
    </source>
</reference>
<protein>
    <recommendedName>
        <fullName evidence="8">Major facilitator superfamily (MFS) profile domain-containing protein</fullName>
    </recommendedName>
</protein>
<dbReference type="SUPFAM" id="SSF103473">
    <property type="entry name" value="MFS general substrate transporter"/>
    <property type="match status" value="1"/>
</dbReference>
<keyword evidence="4 5" id="KW-0472">Membrane</keyword>
<feature type="transmembrane region" description="Helical" evidence="5">
    <location>
        <begin position="67"/>
        <end position="90"/>
    </location>
</feature>
<evidence type="ECO:0000313" key="6">
    <source>
        <dbReference type="EMBL" id="TKR62583.1"/>
    </source>
</evidence>
<keyword evidence="2 5" id="KW-0812">Transmembrane</keyword>
<dbReference type="OrthoDB" id="8120565at2759"/>
<evidence type="ECO:0000256" key="2">
    <source>
        <dbReference type="ARBA" id="ARBA00022692"/>
    </source>
</evidence>
<dbReference type="STRING" id="34508.A0A4U5M2L2"/>
<dbReference type="InterPro" id="IPR045263">
    <property type="entry name" value="GLUT"/>
</dbReference>
<accession>A0A4U5M2L2</accession>
<evidence type="ECO:0000256" key="3">
    <source>
        <dbReference type="ARBA" id="ARBA00022989"/>
    </source>
</evidence>
<organism evidence="6 7">
    <name type="scientific">Steinernema carpocapsae</name>
    <name type="common">Entomopathogenic nematode</name>
    <dbReference type="NCBI Taxonomy" id="34508"/>
    <lineage>
        <taxon>Eukaryota</taxon>
        <taxon>Metazoa</taxon>
        <taxon>Ecdysozoa</taxon>
        <taxon>Nematoda</taxon>
        <taxon>Chromadorea</taxon>
        <taxon>Rhabditida</taxon>
        <taxon>Tylenchina</taxon>
        <taxon>Panagrolaimomorpha</taxon>
        <taxon>Strongyloidoidea</taxon>
        <taxon>Steinernematidae</taxon>
        <taxon>Steinernema</taxon>
    </lineage>
</organism>
<proteinExistence type="predicted"/>
<evidence type="ECO:0000256" key="4">
    <source>
        <dbReference type="ARBA" id="ARBA00023136"/>
    </source>
</evidence>
<comment type="caution">
    <text evidence="6">The sequence shown here is derived from an EMBL/GenBank/DDBJ whole genome shotgun (WGS) entry which is preliminary data.</text>
</comment>
<dbReference type="PANTHER" id="PTHR23503:SF39">
    <property type="entry name" value="MAJOR FACILITATOR SUPERFAMILY (MFS) PROFILE DOMAIN-CONTAINING PROTEIN"/>
    <property type="match status" value="1"/>
</dbReference>
<sequence>MGGLSLEVAQWSSLGNTIVRLPLAIVPIFLVERCGRRPLMLITQLLSIVALTSAMICISVGPSAKYGTLVSVSGLLFSTSIGIGCISRFYSAELVPKSPPPGHRNHPLNPGIAAQNRPGFWLLSTR</sequence>
<feature type="transmembrane region" description="Helical" evidence="5">
    <location>
        <begin position="38"/>
        <end position="61"/>
    </location>
</feature>
<gene>
    <name evidence="6" type="ORF">L596_026517</name>
</gene>